<dbReference type="EMBL" id="CP017759">
    <property type="protein sequence ID" value="AQV99266.1"/>
    <property type="molecule type" value="Genomic_DNA"/>
</dbReference>
<dbReference type="OrthoDB" id="9134467at2"/>
<dbReference type="Proteomes" id="UP000189627">
    <property type="component" value="Plasmid pENH92"/>
</dbReference>
<reference evidence="2" key="1">
    <citation type="submission" date="2017-02" db="EMBL/GenBank/DDBJ databases">
        <title>Complete genome sequence of Cupriavidus necator strain NH9, a 3-chlorobenzoate degrader.</title>
        <authorList>
            <person name="Moriuchi R."/>
            <person name="Dohra H."/>
            <person name="Ogawa N."/>
        </authorList>
    </citation>
    <scope>NUCLEOTIDE SEQUENCE [LARGE SCALE GENOMIC DNA]</scope>
    <source>
        <strain evidence="2">NH9</strain>
        <plasmid evidence="2">penh92</plasmid>
    </source>
</reference>
<evidence type="ECO:0000313" key="2">
    <source>
        <dbReference type="Proteomes" id="UP000189627"/>
    </source>
</evidence>
<evidence type="ECO:0000313" key="1">
    <source>
        <dbReference type="EMBL" id="AQV99266.1"/>
    </source>
</evidence>
<geneLocation type="plasmid" evidence="2">
    <name>penh92</name>
</geneLocation>
<sequence length="235" mass="25784">MRKADPAGVRSDFQTFVAERLNHFGRIETVLSGAPHEKRDLSILAETTLHSVYVAFEVFLSDLMLAYINRNFSAYQGSLKHEIERVVKNKFGAGAAARTQFQVSRHIKLQELEELIDPTGFNLTFKSVAELKSRFADWVSAAHGAGVAALSNPDAKLIDTTRAIRNFIAHGSVNAKNVMNAMLANVSTGARCPNAPLARGHHKIDNIGAYLKSSANGQRRVVIYVQRLQAIAATL</sequence>
<proteinExistence type="predicted"/>
<evidence type="ECO:0008006" key="3">
    <source>
        <dbReference type="Google" id="ProtNLM"/>
    </source>
</evidence>
<organism evidence="1 2">
    <name type="scientific">Cupriavidus necator</name>
    <name type="common">Alcaligenes eutrophus</name>
    <name type="synonym">Ralstonia eutropha</name>
    <dbReference type="NCBI Taxonomy" id="106590"/>
    <lineage>
        <taxon>Bacteria</taxon>
        <taxon>Pseudomonadati</taxon>
        <taxon>Pseudomonadota</taxon>
        <taxon>Betaproteobacteria</taxon>
        <taxon>Burkholderiales</taxon>
        <taxon>Burkholderiaceae</taxon>
        <taxon>Cupriavidus</taxon>
    </lineage>
</organism>
<dbReference type="AlphaFoldDB" id="A0A1U9V2T4"/>
<accession>A0A1U9V2T4</accession>
<name>A0A1U9V2T4_CUPNE</name>
<dbReference type="KEGG" id="cuh:BJN34_35920"/>
<keyword evidence="1" id="KW-0614">Plasmid</keyword>
<dbReference type="RefSeq" id="WP_078201681.1">
    <property type="nucleotide sequence ID" value="NZ_CP017759.1"/>
</dbReference>
<protein>
    <recommendedName>
        <fullName evidence="3">RiboL-PSP-HEPN domain-containing protein</fullName>
    </recommendedName>
</protein>
<gene>
    <name evidence="1" type="ORF">BJN34_35920</name>
</gene>